<dbReference type="Pfam" id="PF13843">
    <property type="entry name" value="DDE_Tnp_1_7"/>
    <property type="match status" value="1"/>
</dbReference>
<evidence type="ECO:0000313" key="3">
    <source>
        <dbReference type="Proteomes" id="UP000801492"/>
    </source>
</evidence>
<gene>
    <name evidence="2" type="ORF">ILUMI_16773</name>
</gene>
<evidence type="ECO:0000313" key="2">
    <source>
        <dbReference type="EMBL" id="KAF2889400.1"/>
    </source>
</evidence>
<dbReference type="InterPro" id="IPR029526">
    <property type="entry name" value="PGBD"/>
</dbReference>
<dbReference type="PANTHER" id="PTHR46599:SF3">
    <property type="entry name" value="PIGGYBAC TRANSPOSABLE ELEMENT-DERIVED PROTEIN 4"/>
    <property type="match status" value="1"/>
</dbReference>
<evidence type="ECO:0000259" key="1">
    <source>
        <dbReference type="Pfam" id="PF13843"/>
    </source>
</evidence>
<dbReference type="EMBL" id="VTPC01067210">
    <property type="protein sequence ID" value="KAF2889400.1"/>
    <property type="molecule type" value="Genomic_DNA"/>
</dbReference>
<sequence length="240" mass="28476">MKKLMSHQVQVDQLVHTWEEEPARMKSIPFIKGNSLLVNLLENDYFRLLVDDDLLNNIIVEINHYALEVFLNTDAWVHTNAAELQIGRNRLQDYWCFHFARNPGPNEDLPNDRLFKILPVLNYFNNKIQAIYYPGRNLRLDESMVLWRDRLLFKQYIRNKRHKYVYSGQLEVFDGTLRADRKGSLKDVVKAKLKREATAKYLDGVMEDKRDATYISMQFENTIVEVRNRRGQEKLNTINI</sequence>
<accession>A0A8K0CLA6</accession>
<protein>
    <recommendedName>
        <fullName evidence="1">PiggyBac transposable element-derived protein domain-containing protein</fullName>
    </recommendedName>
</protein>
<keyword evidence="3" id="KW-1185">Reference proteome</keyword>
<organism evidence="2 3">
    <name type="scientific">Ignelater luminosus</name>
    <name type="common">Cucubano</name>
    <name type="synonym">Pyrophorus luminosus</name>
    <dbReference type="NCBI Taxonomy" id="2038154"/>
    <lineage>
        <taxon>Eukaryota</taxon>
        <taxon>Metazoa</taxon>
        <taxon>Ecdysozoa</taxon>
        <taxon>Arthropoda</taxon>
        <taxon>Hexapoda</taxon>
        <taxon>Insecta</taxon>
        <taxon>Pterygota</taxon>
        <taxon>Neoptera</taxon>
        <taxon>Endopterygota</taxon>
        <taxon>Coleoptera</taxon>
        <taxon>Polyphaga</taxon>
        <taxon>Elateriformia</taxon>
        <taxon>Elateroidea</taxon>
        <taxon>Elateridae</taxon>
        <taxon>Agrypninae</taxon>
        <taxon>Pyrophorini</taxon>
        <taxon>Ignelater</taxon>
    </lineage>
</organism>
<name>A0A8K0CLA6_IGNLU</name>
<reference evidence="2" key="1">
    <citation type="submission" date="2019-08" db="EMBL/GenBank/DDBJ databases">
        <title>The genome of the North American firefly Photinus pyralis.</title>
        <authorList>
            <consortium name="Photinus pyralis genome working group"/>
            <person name="Fallon T.R."/>
            <person name="Sander Lower S.E."/>
            <person name="Weng J.-K."/>
        </authorList>
    </citation>
    <scope>NUCLEOTIDE SEQUENCE</scope>
    <source>
        <strain evidence="2">TRF0915ILg1</strain>
        <tissue evidence="2">Whole body</tissue>
    </source>
</reference>
<dbReference type="AlphaFoldDB" id="A0A8K0CLA6"/>
<feature type="domain" description="PiggyBac transposable element-derived protein" evidence="1">
    <location>
        <begin position="96"/>
        <end position="166"/>
    </location>
</feature>
<dbReference type="Proteomes" id="UP000801492">
    <property type="component" value="Unassembled WGS sequence"/>
</dbReference>
<proteinExistence type="predicted"/>
<dbReference type="OrthoDB" id="6740508at2759"/>
<comment type="caution">
    <text evidence="2">The sequence shown here is derived from an EMBL/GenBank/DDBJ whole genome shotgun (WGS) entry which is preliminary data.</text>
</comment>
<dbReference type="PANTHER" id="PTHR46599">
    <property type="entry name" value="PIGGYBAC TRANSPOSABLE ELEMENT-DERIVED PROTEIN 4"/>
    <property type="match status" value="1"/>
</dbReference>